<evidence type="ECO:0008006" key="12">
    <source>
        <dbReference type="Google" id="ProtNLM"/>
    </source>
</evidence>
<evidence type="ECO:0000256" key="2">
    <source>
        <dbReference type="ARBA" id="ARBA00022475"/>
    </source>
</evidence>
<dbReference type="PANTHER" id="PTHR30572">
    <property type="entry name" value="MEMBRANE COMPONENT OF TRANSPORTER-RELATED"/>
    <property type="match status" value="1"/>
</dbReference>
<evidence type="ECO:0000256" key="4">
    <source>
        <dbReference type="ARBA" id="ARBA00022989"/>
    </source>
</evidence>
<evidence type="ECO:0000313" key="11">
    <source>
        <dbReference type="Proteomes" id="UP000001556"/>
    </source>
</evidence>
<dbReference type="AlphaFoldDB" id="A4J8S4"/>
<evidence type="ECO:0000256" key="1">
    <source>
        <dbReference type="ARBA" id="ARBA00004651"/>
    </source>
</evidence>
<dbReference type="RefSeq" id="WP_011879268.1">
    <property type="nucleotide sequence ID" value="NC_009253.1"/>
</dbReference>
<dbReference type="InterPro" id="IPR025857">
    <property type="entry name" value="MacB_PCD"/>
</dbReference>
<keyword evidence="5 7" id="KW-0472">Membrane</keyword>
<dbReference type="HOGENOM" id="CLU_000604_8_0_9"/>
<dbReference type="GO" id="GO:0022857">
    <property type="term" value="F:transmembrane transporter activity"/>
    <property type="evidence" value="ECO:0007669"/>
    <property type="project" value="TreeGrafter"/>
</dbReference>
<dbReference type="OrthoDB" id="9770036at2"/>
<dbReference type="Pfam" id="PF02687">
    <property type="entry name" value="FtsX"/>
    <property type="match status" value="1"/>
</dbReference>
<name>A4J8S4_DESRM</name>
<keyword evidence="4 7" id="KW-1133">Transmembrane helix</keyword>
<feature type="domain" description="ABC3 transporter permease C-terminal" evidence="8">
    <location>
        <begin position="291"/>
        <end position="404"/>
    </location>
</feature>
<feature type="transmembrane region" description="Helical" evidence="7">
    <location>
        <begin position="280"/>
        <end position="311"/>
    </location>
</feature>
<sequence>MMLKMLKVSVKGVLAYKQRSFLCILGIMISVASMVSLLSLINGFNNSLINQIQQELGTQQIIVTPGKMLNAKETILNSGLSGVSTFRGSSSTLTAEDVEAVLGKFASVETGAPQYETFSRVVLPTVKNKYLDVILTGTTSEYANTFQYTPTEGRFLVSEDNRQAKNVVVLGQTIKEDLLGDSQAIGKKLRIAGEDFEIVGVMDRKASIGFNFDDRIYIPVETMQRLTHTQHAAMLIFKAASIHHLVDAEKNISRTISSRHRGADFITIKPTEIIALVNQIMLMLAGLVTCVTGISLITGGIGIINVMLLSVQERTREIGLRKAVGATNWEILAQFLTESILISFIGSALGLFMAYGCISLINHKIPFLSIGIPLWILEFSVSFALLIGILFGIYPAIKATRINPIQALRYE</sequence>
<keyword evidence="3 7" id="KW-0812">Transmembrane</keyword>
<accession>A4J8S4</accession>
<feature type="transmembrane region" description="Helical" evidence="7">
    <location>
        <begin position="367"/>
        <end position="394"/>
    </location>
</feature>
<dbReference type="GO" id="GO:0005886">
    <property type="term" value="C:plasma membrane"/>
    <property type="evidence" value="ECO:0007669"/>
    <property type="project" value="UniProtKB-SubCell"/>
</dbReference>
<keyword evidence="11" id="KW-1185">Reference proteome</keyword>
<dbReference type="InterPro" id="IPR050250">
    <property type="entry name" value="Macrolide_Exporter_MacB"/>
</dbReference>
<dbReference type="eggNOG" id="COG0577">
    <property type="taxonomic scope" value="Bacteria"/>
</dbReference>
<evidence type="ECO:0000256" key="7">
    <source>
        <dbReference type="SAM" id="Phobius"/>
    </source>
</evidence>
<dbReference type="KEGG" id="drm:Dred_2974"/>
<protein>
    <recommendedName>
        <fullName evidence="12">FtsX-like permease family protein</fullName>
    </recommendedName>
</protein>
<evidence type="ECO:0000313" key="10">
    <source>
        <dbReference type="EMBL" id="ABO51477.1"/>
    </source>
</evidence>
<feature type="transmembrane region" description="Helical" evidence="7">
    <location>
        <begin position="21"/>
        <end position="41"/>
    </location>
</feature>
<reference evidence="10 11" key="1">
    <citation type="submission" date="2007-03" db="EMBL/GenBank/DDBJ databases">
        <title>Complete sequence of Desulfotomaculum reducens MI-1.</title>
        <authorList>
            <consortium name="US DOE Joint Genome Institute"/>
            <person name="Copeland A."/>
            <person name="Lucas S."/>
            <person name="Lapidus A."/>
            <person name="Barry K."/>
            <person name="Detter J.C."/>
            <person name="Glavina del Rio T."/>
            <person name="Hammon N."/>
            <person name="Israni S."/>
            <person name="Dalin E."/>
            <person name="Tice H."/>
            <person name="Pitluck S."/>
            <person name="Sims D."/>
            <person name="Brettin T."/>
            <person name="Bruce D."/>
            <person name="Han C."/>
            <person name="Tapia R."/>
            <person name="Schmutz J."/>
            <person name="Larimer F."/>
            <person name="Land M."/>
            <person name="Hauser L."/>
            <person name="Kyrpides N."/>
            <person name="Kim E."/>
            <person name="Tebo B.M."/>
            <person name="Richardson P."/>
        </authorList>
    </citation>
    <scope>NUCLEOTIDE SEQUENCE [LARGE SCALE GENOMIC DNA]</scope>
    <source>
        <strain evidence="10 11">MI-1</strain>
    </source>
</reference>
<dbReference type="PANTHER" id="PTHR30572:SF4">
    <property type="entry name" value="ABC TRANSPORTER PERMEASE YTRF"/>
    <property type="match status" value="1"/>
</dbReference>
<keyword evidence="2" id="KW-1003">Cell membrane</keyword>
<evidence type="ECO:0000259" key="9">
    <source>
        <dbReference type="Pfam" id="PF12704"/>
    </source>
</evidence>
<dbReference type="Proteomes" id="UP000001556">
    <property type="component" value="Chromosome"/>
</dbReference>
<organism evidence="10 11">
    <name type="scientific">Desulforamulus reducens (strain ATCC BAA-1160 / DSM 100696 / MI-1)</name>
    <name type="common">Desulfotomaculum reducens</name>
    <dbReference type="NCBI Taxonomy" id="349161"/>
    <lineage>
        <taxon>Bacteria</taxon>
        <taxon>Bacillati</taxon>
        <taxon>Bacillota</taxon>
        <taxon>Clostridia</taxon>
        <taxon>Eubacteriales</taxon>
        <taxon>Peptococcaceae</taxon>
        <taxon>Desulforamulus</taxon>
    </lineage>
</organism>
<dbReference type="Pfam" id="PF12704">
    <property type="entry name" value="MacB_PCD"/>
    <property type="match status" value="1"/>
</dbReference>
<feature type="domain" description="MacB-like periplasmic core" evidence="9">
    <location>
        <begin position="20"/>
        <end position="242"/>
    </location>
</feature>
<dbReference type="STRING" id="349161.Dred_2974"/>
<evidence type="ECO:0000259" key="8">
    <source>
        <dbReference type="Pfam" id="PF02687"/>
    </source>
</evidence>
<evidence type="ECO:0000256" key="3">
    <source>
        <dbReference type="ARBA" id="ARBA00022692"/>
    </source>
</evidence>
<dbReference type="InterPro" id="IPR003838">
    <property type="entry name" value="ABC3_permease_C"/>
</dbReference>
<evidence type="ECO:0000256" key="5">
    <source>
        <dbReference type="ARBA" id="ARBA00023136"/>
    </source>
</evidence>
<comment type="similarity">
    <text evidence="6">Belongs to the ABC-4 integral membrane protein family.</text>
</comment>
<dbReference type="EMBL" id="CP000612">
    <property type="protein sequence ID" value="ABO51477.1"/>
    <property type="molecule type" value="Genomic_DNA"/>
</dbReference>
<gene>
    <name evidence="10" type="ordered locus">Dred_2974</name>
</gene>
<comment type="subcellular location">
    <subcellularLocation>
        <location evidence="1">Cell membrane</location>
        <topology evidence="1">Multi-pass membrane protein</topology>
    </subcellularLocation>
</comment>
<proteinExistence type="inferred from homology"/>
<feature type="transmembrane region" description="Helical" evidence="7">
    <location>
        <begin position="340"/>
        <end position="361"/>
    </location>
</feature>
<evidence type="ECO:0000256" key="6">
    <source>
        <dbReference type="ARBA" id="ARBA00038076"/>
    </source>
</evidence>